<comment type="caution">
    <text evidence="1">The sequence shown here is derived from an EMBL/GenBank/DDBJ whole genome shotgun (WGS) entry which is preliminary data.</text>
</comment>
<keyword evidence="2" id="KW-1185">Reference proteome</keyword>
<reference evidence="1" key="1">
    <citation type="submission" date="2023-04" db="EMBL/GenBank/DDBJ databases">
        <title>Ambrosiozyma monospora NBRC 10751.</title>
        <authorList>
            <person name="Ichikawa N."/>
            <person name="Sato H."/>
            <person name="Tonouchi N."/>
        </authorList>
    </citation>
    <scope>NUCLEOTIDE SEQUENCE</scope>
    <source>
        <strain evidence="1">NBRC 10751</strain>
    </source>
</reference>
<dbReference type="Proteomes" id="UP001165064">
    <property type="component" value="Unassembled WGS sequence"/>
</dbReference>
<organism evidence="1 2">
    <name type="scientific">Ambrosiozyma monospora</name>
    <name type="common">Yeast</name>
    <name type="synonym">Endomycopsis monosporus</name>
    <dbReference type="NCBI Taxonomy" id="43982"/>
    <lineage>
        <taxon>Eukaryota</taxon>
        <taxon>Fungi</taxon>
        <taxon>Dikarya</taxon>
        <taxon>Ascomycota</taxon>
        <taxon>Saccharomycotina</taxon>
        <taxon>Pichiomycetes</taxon>
        <taxon>Pichiales</taxon>
        <taxon>Pichiaceae</taxon>
        <taxon>Ambrosiozyma</taxon>
    </lineage>
</organism>
<dbReference type="EMBL" id="BSXS01012962">
    <property type="protein sequence ID" value="GMF03331.1"/>
    <property type="molecule type" value="Genomic_DNA"/>
</dbReference>
<name>A0ACB5U6W0_AMBMO</name>
<accession>A0ACB5U6W0</accession>
<gene>
    <name evidence="1" type="ORF">Amon02_001174700</name>
</gene>
<evidence type="ECO:0000313" key="2">
    <source>
        <dbReference type="Proteomes" id="UP001165064"/>
    </source>
</evidence>
<proteinExistence type="predicted"/>
<sequence>MCGFEVRILPKIRMGEDSSSKEGVWDLIDEATKECTAKAYLQVTQEDVEKFENRIRQILMSSGPTTFTKIASKWNTALLSMFAYYREATVATESLLDVLVKSETKIQTRVKMGLNSKMPSRFPPAVFYTPKELGGLGMLSASHILIPASDLRWSKQTDTGITHFRSGMTHDDDRLIPTVFRYITTWENEFLDSQRVWSEFAIKRSEAEQQKRRLAYEDLEDSWDRGLPRISTLFQKDRQTLAIDKGYRVRKEFKDIGGY</sequence>
<protein>
    <submittedName>
        <fullName evidence="1">Unnamed protein product</fullName>
    </submittedName>
</protein>
<evidence type="ECO:0000313" key="1">
    <source>
        <dbReference type="EMBL" id="GMF03331.1"/>
    </source>
</evidence>